<protein>
    <recommendedName>
        <fullName evidence="2">Synergin gamma C-terminal domain-containing protein</fullName>
    </recommendedName>
</protein>
<evidence type="ECO:0000259" key="2">
    <source>
        <dbReference type="Pfam" id="PF25999"/>
    </source>
</evidence>
<feature type="compositionally biased region" description="Basic and acidic residues" evidence="1">
    <location>
        <begin position="297"/>
        <end position="308"/>
    </location>
</feature>
<comment type="caution">
    <text evidence="3">The sequence shown here is derived from an EMBL/GenBank/DDBJ whole genome shotgun (WGS) entry which is preliminary data.</text>
</comment>
<dbReference type="PANTHER" id="PTHR35701">
    <property type="entry name" value="OS11G0148400 PROTEIN"/>
    <property type="match status" value="1"/>
</dbReference>
<feature type="domain" description="Synergin gamma C-terminal" evidence="2">
    <location>
        <begin position="724"/>
        <end position="886"/>
    </location>
</feature>
<reference evidence="3 4" key="1">
    <citation type="submission" date="2020-04" db="EMBL/GenBank/DDBJ databases">
        <title>Plant Genome Project.</title>
        <authorList>
            <person name="Zhang R.-G."/>
        </authorList>
    </citation>
    <scope>NUCLEOTIDE SEQUENCE [LARGE SCALE GENOMIC DNA]</scope>
    <source>
        <strain evidence="3">YNK0</strain>
        <tissue evidence="3">Leaf</tissue>
    </source>
</reference>
<dbReference type="PANTHER" id="PTHR35701:SF1">
    <property type="entry name" value="OS11G0148400 PROTEIN"/>
    <property type="match status" value="1"/>
</dbReference>
<gene>
    <name evidence="3" type="ORF">HHK36_022776</name>
</gene>
<dbReference type="EMBL" id="JABCRI010000016">
    <property type="protein sequence ID" value="KAF8392434.1"/>
    <property type="molecule type" value="Genomic_DNA"/>
</dbReference>
<dbReference type="InterPro" id="IPR059024">
    <property type="entry name" value="SYNRG_C"/>
</dbReference>
<dbReference type="OrthoDB" id="765227at2759"/>
<organism evidence="3 4">
    <name type="scientific">Tetracentron sinense</name>
    <name type="common">Spur-leaf</name>
    <dbReference type="NCBI Taxonomy" id="13715"/>
    <lineage>
        <taxon>Eukaryota</taxon>
        <taxon>Viridiplantae</taxon>
        <taxon>Streptophyta</taxon>
        <taxon>Embryophyta</taxon>
        <taxon>Tracheophyta</taxon>
        <taxon>Spermatophyta</taxon>
        <taxon>Magnoliopsida</taxon>
        <taxon>Trochodendrales</taxon>
        <taxon>Trochodendraceae</taxon>
        <taxon>Tetracentron</taxon>
    </lineage>
</organism>
<keyword evidence="4" id="KW-1185">Reference proteome</keyword>
<accession>A0A835D9Y3</accession>
<dbReference type="AlphaFoldDB" id="A0A835D9Y3"/>
<evidence type="ECO:0000313" key="4">
    <source>
        <dbReference type="Proteomes" id="UP000655225"/>
    </source>
</evidence>
<feature type="region of interest" description="Disordered" evidence="1">
    <location>
        <begin position="265"/>
        <end position="322"/>
    </location>
</feature>
<proteinExistence type="predicted"/>
<dbReference type="Pfam" id="PF25999">
    <property type="entry name" value="SYNRG_C"/>
    <property type="match status" value="1"/>
</dbReference>
<dbReference type="Proteomes" id="UP000655225">
    <property type="component" value="Unassembled WGS sequence"/>
</dbReference>
<evidence type="ECO:0000256" key="1">
    <source>
        <dbReference type="SAM" id="MobiDB-lite"/>
    </source>
</evidence>
<dbReference type="OMA" id="HAKCHLD"/>
<sequence length="941" mass="105147">MAEKQAEDDDDEGFGDFVFAPHMNIHSIYKHREDDDDWGLFMGNFNHKRDFLEHPLRSELSNGFGHPQNPTNPSEIPPNSDLFGFFSDHSMKPLESQQVRVESEKNLASLDLENRWEKPRGALPLSIFGDEEEDSDSVNLSFDDAKDMFSPKPASTVKNGLNFGSGVGLNDIIGNLYSQAEEIKIGNGSNSNLIEGNEDFDDDGWDFKNADSDPEIKDQKVSDLLEVKVEAKAINHEIQIKFENGLNPSLVNGSENFDDDEWDFKDAFSETTGPDSYSGIKEQEVSHLSGVKVETTTTDRDIQVEGKGWENSGGAITTSGFSNGGHDPIDLFVVPDGFSYKPSESSVVTQKVFFSDPYIKTKQMETESGLDSYPVDRNVDSDENFWEFKDALSETEAVNYSSGQKEEQKVVDLSGAGVEVLTFDGDIQGNGKMFENHQGGLPLSIFGNGKLESDDSLNGQDVFSYKATYTSNGINRQEFRPIISFNDLISNLYSQAEQIPGVDSTRKPTENELGLAQTGLDSNSVNGEDDFDGNSWEFKDAFMETRDEGQTSVFGLGDNHPKIPTESKLKNFVDFYCRLKDESCFVVLFHLDCLKVGAIHCYVLYLRVISIKFVKYDCCQKAQKVAALSGEDVKAVALLAEIQEALKELHQENVIAEEVYSEDHPPRKTCLDELLEVMHEPKFQVLESEFHLSKRISLAEKDISSAIWLFKHAVSIRKTLELGSMEEQYNYVTTWSKMISACAQELKHGAFIWKQSIQKNVQRKILSEPQGQRYILALGEIYRVVGVLRVSATLYKPWILSSLEDLGDLSGLLEECTALWSDLGLEEALRSIDGSVGSLYDGTIKALLESIKSVHDLNELAFQNHVFPQQEPICRLSLLSLGMVPAAGAAAIVSSYLQSRCKQLEGGTERQAVAEALRIALQLVRFHQWEMVIIELMQKHS</sequence>
<name>A0A835D9Y3_TETSI</name>
<evidence type="ECO:0000313" key="3">
    <source>
        <dbReference type="EMBL" id="KAF8392434.1"/>
    </source>
</evidence>